<keyword evidence="3" id="KW-1185">Reference proteome</keyword>
<organism evidence="2 3">
    <name type="scientific">Ferirhizobium litorale</name>
    <dbReference type="NCBI Taxonomy" id="2927786"/>
    <lineage>
        <taxon>Bacteria</taxon>
        <taxon>Pseudomonadati</taxon>
        <taxon>Pseudomonadota</taxon>
        <taxon>Alphaproteobacteria</taxon>
        <taxon>Hyphomicrobiales</taxon>
        <taxon>Rhizobiaceae</taxon>
        <taxon>Ferirhizobium</taxon>
    </lineage>
</organism>
<evidence type="ECO:0000313" key="3">
    <source>
        <dbReference type="Proteomes" id="UP001161580"/>
    </source>
</evidence>
<sequence>MTEANTDSPILVFLGPTLRQAEAQAVLDAIYLQPASQGDIILAAHAFRPKAMVLIDGQFEDRPAVRHKEILWAMAQGITMIGAASMGALRAAELSAFGMIGTGLIYRWYRRWPIAADDAVAIHSGPAELGFVPLTDALVDLQRTFSALARMKLITRNECLNLTSIAQALNFRDRSFDAVLRTVGWPRERTAELKKNIVRQKAGDAMLALRLAPYIVEERQKHPSNISWVATNTFIRDLEASGIDVNLVSSYNIKL</sequence>
<dbReference type="RefSeq" id="WP_311786551.1">
    <property type="nucleotide sequence ID" value="NZ_JALDYY010000005.1"/>
</dbReference>
<dbReference type="InterPro" id="IPR012924">
    <property type="entry name" value="TfuA_core"/>
</dbReference>
<name>A0AAE3QCD6_9HYPH</name>
<dbReference type="Proteomes" id="UP001161580">
    <property type="component" value="Unassembled WGS sequence"/>
</dbReference>
<dbReference type="EMBL" id="JALDYZ010000004">
    <property type="protein sequence ID" value="MDI7922510.1"/>
    <property type="molecule type" value="Genomic_DNA"/>
</dbReference>
<feature type="domain" description="TfuA-like core" evidence="1">
    <location>
        <begin position="56"/>
        <end position="175"/>
    </location>
</feature>
<evidence type="ECO:0000313" key="2">
    <source>
        <dbReference type="EMBL" id="MDI7922510.1"/>
    </source>
</evidence>
<comment type="caution">
    <text evidence="2">The sequence shown here is derived from an EMBL/GenBank/DDBJ whole genome shotgun (WGS) entry which is preliminary data.</text>
</comment>
<dbReference type="Pfam" id="PF07812">
    <property type="entry name" value="TfuA"/>
    <property type="match status" value="1"/>
</dbReference>
<dbReference type="AlphaFoldDB" id="A0AAE3QCD6"/>
<proteinExistence type="predicted"/>
<reference evidence="2" key="1">
    <citation type="submission" date="2022-03" db="EMBL/GenBank/DDBJ databases">
        <title>Fererhizobium litorale gen. nov., sp. nov., isolated from sandy sediments of the Sea of Japan seashore.</title>
        <authorList>
            <person name="Romanenko L."/>
            <person name="Kurilenko V."/>
            <person name="Otstavnykh N."/>
            <person name="Svetashev V."/>
            <person name="Tekutyeva L."/>
            <person name="Isaeva M."/>
            <person name="Mikhailov V."/>
        </authorList>
    </citation>
    <scope>NUCLEOTIDE SEQUENCE</scope>
    <source>
        <strain evidence="2">KMM 9576</strain>
    </source>
</reference>
<evidence type="ECO:0000259" key="1">
    <source>
        <dbReference type="Pfam" id="PF07812"/>
    </source>
</evidence>
<accession>A0AAE3QCD6</accession>
<protein>
    <submittedName>
        <fullName evidence="2">TfuA-like protein</fullName>
    </submittedName>
</protein>
<gene>
    <name evidence="2" type="ORF">MRS75_10475</name>
</gene>